<dbReference type="Gene3D" id="2.60.120.200">
    <property type="match status" value="3"/>
</dbReference>
<dbReference type="Pfam" id="PF13385">
    <property type="entry name" value="Laminin_G_3"/>
    <property type="match status" value="3"/>
</dbReference>
<dbReference type="SMART" id="SM00060">
    <property type="entry name" value="FN3"/>
    <property type="match status" value="2"/>
</dbReference>
<gene>
    <name evidence="4" type="ORF">ACHKAR_19510</name>
</gene>
<dbReference type="SUPFAM" id="SSF49265">
    <property type="entry name" value="Fibronectin type III"/>
    <property type="match status" value="2"/>
</dbReference>
<feature type="signal peptide" evidence="2">
    <location>
        <begin position="1"/>
        <end position="19"/>
    </location>
</feature>
<organism evidence="4 5">
    <name type="scientific">Marinoscillum luteum</name>
    <dbReference type="NCBI Taxonomy" id="861051"/>
    <lineage>
        <taxon>Bacteria</taxon>
        <taxon>Pseudomonadati</taxon>
        <taxon>Bacteroidota</taxon>
        <taxon>Cytophagia</taxon>
        <taxon>Cytophagales</taxon>
        <taxon>Reichenbachiellaceae</taxon>
        <taxon>Marinoscillum</taxon>
    </lineage>
</organism>
<feature type="region of interest" description="Disordered" evidence="1">
    <location>
        <begin position="1517"/>
        <end position="1541"/>
    </location>
</feature>
<keyword evidence="5" id="KW-1185">Reference proteome</keyword>
<accession>A0ABW7NDN3</accession>
<dbReference type="NCBIfam" id="TIGR04183">
    <property type="entry name" value="Por_Secre_tail"/>
    <property type="match status" value="1"/>
</dbReference>
<evidence type="ECO:0000313" key="5">
    <source>
        <dbReference type="Proteomes" id="UP001610063"/>
    </source>
</evidence>
<feature type="chain" id="PRO_5045184068" evidence="2">
    <location>
        <begin position="20"/>
        <end position="3125"/>
    </location>
</feature>
<feature type="domain" description="Fibronectin type-III" evidence="3">
    <location>
        <begin position="237"/>
        <end position="317"/>
    </location>
</feature>
<dbReference type="Proteomes" id="UP001610063">
    <property type="component" value="Unassembled WGS sequence"/>
</dbReference>
<dbReference type="InterPro" id="IPR013320">
    <property type="entry name" value="ConA-like_dom_sf"/>
</dbReference>
<proteinExistence type="predicted"/>
<reference evidence="4 5" key="1">
    <citation type="journal article" date="2013" name="Int. J. Syst. Evol. Microbiol.">
        <title>Marinoscillum luteum sp. nov., isolated from marine sediment.</title>
        <authorList>
            <person name="Cha I.T."/>
            <person name="Park S.J."/>
            <person name="Kim S.J."/>
            <person name="Kim J.G."/>
            <person name="Jung M.Y."/>
            <person name="Shin K.S."/>
            <person name="Kwon K.K."/>
            <person name="Yang S.H."/>
            <person name="Seo Y.S."/>
            <person name="Rhee S.K."/>
        </authorList>
    </citation>
    <scope>NUCLEOTIDE SEQUENCE [LARGE SCALE GENOMIC DNA]</scope>
    <source>
        <strain evidence="4 5">KCTC 23939</strain>
    </source>
</reference>
<dbReference type="InterPro" id="IPR036116">
    <property type="entry name" value="FN3_sf"/>
</dbReference>
<dbReference type="SUPFAM" id="SSF49899">
    <property type="entry name" value="Concanavalin A-like lectins/glucanases"/>
    <property type="match status" value="3"/>
</dbReference>
<name>A0ABW7NDN3_9BACT</name>
<dbReference type="RefSeq" id="WP_395419065.1">
    <property type="nucleotide sequence ID" value="NZ_JBIPKE010000020.1"/>
</dbReference>
<dbReference type="InterPro" id="IPR013783">
    <property type="entry name" value="Ig-like_fold"/>
</dbReference>
<evidence type="ECO:0000256" key="2">
    <source>
        <dbReference type="SAM" id="SignalP"/>
    </source>
</evidence>
<dbReference type="EMBL" id="JBIPKE010000020">
    <property type="protein sequence ID" value="MFH6985649.1"/>
    <property type="molecule type" value="Genomic_DNA"/>
</dbReference>
<comment type="caution">
    <text evidence="4">The sequence shown here is derived from an EMBL/GenBank/DDBJ whole genome shotgun (WGS) entry which is preliminary data.</text>
</comment>
<feature type="domain" description="Fibronectin type-III" evidence="3">
    <location>
        <begin position="332"/>
        <end position="422"/>
    </location>
</feature>
<evidence type="ECO:0000313" key="4">
    <source>
        <dbReference type="EMBL" id="MFH6985649.1"/>
    </source>
</evidence>
<evidence type="ECO:0000256" key="1">
    <source>
        <dbReference type="SAM" id="MobiDB-lite"/>
    </source>
</evidence>
<dbReference type="InterPro" id="IPR026444">
    <property type="entry name" value="Secre_tail"/>
</dbReference>
<dbReference type="Gene3D" id="2.60.40.10">
    <property type="entry name" value="Immunoglobulins"/>
    <property type="match status" value="3"/>
</dbReference>
<dbReference type="InterPro" id="IPR003961">
    <property type="entry name" value="FN3_dom"/>
</dbReference>
<protein>
    <submittedName>
        <fullName evidence="4">LamG-like jellyroll fold domain-containing protein</fullName>
    </submittedName>
</protein>
<sequence length="3125" mass="342653">MNKIYLFLASMGCVLFSHAQICPQNNANVDLGTPSLTTSAHTINTGDVESITVVKGAVYLFDKSSTSFSSHMALYSSLGGSIYQEKWKQTGNTKSWQSDYDGELWFTITDQNVGNSPTGYAYSCGYNATSAVLNVRQTTNNINITEHPTNVKANCGDPAIFSTNANISGTSNATFQYQWQVSTNNGSSFSNMAGATSATLNIAEVESTMFGNQYRCVIKVGAESANTNAGILLERGIDPPSGIEATQDRCDAQIDITWEWYQVNPSKFKIQVSTNNSTFTDLVELAGAKRKYQHTGITKGTRYYYKISSYNEDCGTYGSSSDSEYGLSPVDPAAPTGSSVQEVSVDGGKGVRVTWTDNSADETGFIITRTNSDGTNLVEYKYVSNETEMNQTGAVRTYTDKRIDNCQPYTYRVYAYNPCNATGVIAVDGSGSAASHDIVVETTIYDILYPSALVTSKGYYSDRISLKWGINMNSNHSFADRFKIYSRELGDAVVPELVSIVDSDLRQFNDDRADAGVLYEYFIVATGDCGDGEIKSFDITTINSYPNLPADLSGRGVGYSIGFRSPSGVVNGNISYQGGVAVPNVKVVVEREEGNSGSALDFDGVNDYMEVPYTTFLNFEGAITVSMWLKPDQVAVSDRTILHKNGTIKLTQSGEALKVDIGTVNVTVDTVFEANQFKNVTVTFDEAELIVYVNGKEYYKGSHSYDLTANTNNVFIGTNASKTNYFSGIIDETRLHTVSQDSLTILKDYGRLIKPNKAGLAAYWRFNEGVGPYAFDLSNTGGVYHVNDGNISGATWSVDVPDGRQLGMAGFTDANGNYTVTGISYSGTGENFTVTPKITLGGAVHEFTPSQKVLFIGEGVSVQNQIDFKDISSFQVTGYVRYQFGDNTVGAEGVRFLIDGETYVQNGSGFVESDANGYFNIQVPIGLHSIQAQKAFHTFNNEGNWPTSTAKYDFQAPVSNVLIYDLTTRKVRGRVVGGKVEGEKPVGFGKSVNNIGASLFKLEEATGKPIEATVTPDANTGEYEVDVPPLKYTVYNPNKSDGSGLQRGIHIASNNSATLYFEQAILAEDLTIDLRAADTEKYVIDSTLNGSDEWVVDSAAYHSINNFIYRSEPQVGVYDGSEEVDQEFEGEEFYVHTNKDNTKDTIDVRAGMPYPVLIQSKDYSLRIEVSEIYERNDLGPVVKDTVPVSDAALELFNYWGKGYYRDSDDDVAYYSPVSASPGTLEAITLSDADGDTTYTFKTANPEFNNNASFDSQSFTKSIQVTVKTKGNEPVYWPGGSDVNIVQNGYILGSAPIAGTSFVTQGPDVVDFVLRDPPGDGSFTMLEQGKSVSKTSSFTSSAGQSVNLELGIGVSVTTWVGFGAGTINESEADATTGLDVSYKLSNTGERVTTYTATEAFQTSEDYTGPDFDLFVGKSENVRFGVSQTLSLVPVSDCGTPNVSCTGSVITAKDGTEYKLGSYLATFMNPTGEATLFAYTALHIEGTLVPNLKMLRNNVLLNNSKYVSALDGADPNFGKNNDDPVFPNPSTATPSITEPEDLSGPSYTFTRVDDEELDSVRWLNQQIKLWEKQLELNEKEKVELVQANRPVRNISYSGGSALTFEQTSSETSTTSFEYEFAESISAGTSLDFSLFGVSMELDMKTSVNLEQGGVESDSEENSTTFSYTISDESPTDYFNVKVHESTLKNGPVFQIADGGVTTCPHEDEVKTKYYQPGTQISARTFQQDKPRIEVDVPIMYNVPADEKANYTLTLFNDSENTQTMYYSLSVVESSNPNGLKITMDGTNLSKGREILVPGGSAIQKILEIEKGPFEYDYPNVQVILSSSCQYDPTGVYKLIGDTVSISAYFLPQCTTPEILTPKDNWVVNSNLMDTLTVMIGGFNINYSGFRSVNLEYKQSAQSTWSVLETFYRDTTGLNDPNAIQIPRNNPVIEYDWFLKDINDGSYDLRAVTKCDVAASGSVVFGESEIFSGLIDRVNPHPFGAPQPSDGILSPGEQIMIQFNEPINSGLLRPTNFEIKGVLNGGEVRHSASMHFAGDANHYMEIPAGIDLKRKSFTVDFYLARKSLGEQIILSQGNASSDALEIGFTANDKVYFKLANKIEVSTASITDQNWRHYALVYDHKNGTASITLNGDTDGDDINNDFGADYTDEGKVYVAQAKYDKTKPLDAKVHELRIWNRALSESKVSIIATKRLERNEFGLIGNWRMEEAEGSQANDHIRFKNALISGNWSIEPIGFAYDLGADSYLTSKSLAFTAENDFTIEFWFKRAATTDSVTLLSTGIGDARDANRVGWAIGTDASGKLLISNNGEKHQVGSVSYMDNTWHHFALSVNRITSPNVYIDGAQIASIDDQNWIGFGGSKVWIGARGWFDGAVEQTDQYFEGAFDDIRVWSKAKTAEQVELQRMYKLSGAEGSLVTYFPFETFVDDSGVLVKSVSLDNEVAGAKVDDVIALQGTGGEVENTPTINLPRPVSYVNFSYSANGDKIILSPTDPDSLLEGVILDITVKNIRDLNGNVMNSPASWTAYYNKNSVLWVDNDKSFDLELGSTLTFKASVSNIGGSVENFRITNVPDWLTVSPSSGTLSPLTTKEITLSVDEGINLGDYSQDIYLTTDYGYDERLMVNLNVYQPAPDTWEVDPAEYEYSMSLVGKVKVNGKFSQDGDDQVAAFVDNVCRGVATLRYVEAYDQYFVFLNIYSNRVSNENVELRIWDASDGIVYTKVDPAVAFISETRLGSASSPVVIETTGLVQVRQDLVRGWQWLSFNTNSAQMANVNNFLANITASTGDMVKTQGAFDQYDEANGWIGTISNSGGIRNNTMYKFKLANASVLEFSGAEINPESEVIQVKEGWNWISYISQRTLEINTALSNYTASVGDEIKSQRGFAVYEGPMIGWIGSLTHLTKGNGFMLKSSTQTTFTYPSVPLTARLAAEPVSESDMHSVGMSFDQYPSNMSIVATANMNFDEGNQMMVYDETELVGYAYPKYIEQQQLLFITVFGEQPSGALSFEDSFGRLYTPEDGRTLEFRADASHGTVGSPLRLMTNTTEVLEVINSTVRLYPNPFRESILLEITSDMKDLSYELVDLSGRLLQKGNIPTHQKSIRFGETLESGAYFLKIYRAEELVKTEKIVKY</sequence>
<keyword evidence="2" id="KW-0732">Signal</keyword>
<evidence type="ECO:0000259" key="3">
    <source>
        <dbReference type="SMART" id="SM00060"/>
    </source>
</evidence>